<reference evidence="1" key="1">
    <citation type="submission" date="2015-10" db="EMBL/GenBank/DDBJ databases">
        <title>Evolution of the mating-type locus in an isomorphic haploid-diploid life cycle and isogamy.</title>
        <authorList>
            <person name="Yamazaki T."/>
            <person name="Suzuki R."/>
            <person name="Ichihara K."/>
            <person name="Toyoda A."/>
            <person name="Kuwano K."/>
            <person name="Kawano S."/>
        </authorList>
    </citation>
    <scope>NUCLEOTIDE SEQUENCE</scope>
    <source>
        <strain evidence="1">MGEC-1</strain>
    </source>
</reference>
<dbReference type="PANTHER" id="PTHR31713">
    <property type="entry name" value="OS02G0177800 PROTEIN"/>
    <property type="match status" value="1"/>
</dbReference>
<protein>
    <submittedName>
        <fullName evidence="1">Uncharacterized protein</fullName>
    </submittedName>
</protein>
<dbReference type="GO" id="GO:0080142">
    <property type="term" value="P:regulation of salicylic acid biosynthetic process"/>
    <property type="evidence" value="ECO:0007669"/>
    <property type="project" value="TreeGrafter"/>
</dbReference>
<evidence type="ECO:0000313" key="1">
    <source>
        <dbReference type="EMBL" id="BAV58286.1"/>
    </source>
</evidence>
<accession>A0A1C9ZPR0</accession>
<sequence>MSMRNSPLPDALRSVPVEVIENYVGSQIAMFANGLAHRLGQHGYHIPTDVYKESAREVFQLLISDPSPRRMPQRVQDLQLVFRHDCLALGCLVPSCKLCKHNPSRRCAVNFDKKYLVNDVLKAKCQAVIRVEVVERATNQPIDTCDLREEIILQMAILDGNTYDAKFEAGMEGDFESCLLLMNNKGSPTLVGTAVSNDANGFIRVPLSSSRAVLPDLRVTDSSEAMLSGRKPPLRLMMRAVYKDSSLPVPHIRHAISEGFVVATRRTRTAGEGGHSVCG</sequence>
<dbReference type="EMBL" id="LC088598">
    <property type="protein sequence ID" value="BAV58286.1"/>
    <property type="molecule type" value="mRNA"/>
</dbReference>
<dbReference type="GO" id="GO:0043565">
    <property type="term" value="F:sequence-specific DNA binding"/>
    <property type="evidence" value="ECO:0007669"/>
    <property type="project" value="TreeGrafter"/>
</dbReference>
<dbReference type="GO" id="GO:0003700">
    <property type="term" value="F:DNA-binding transcription factor activity"/>
    <property type="evidence" value="ECO:0007669"/>
    <property type="project" value="TreeGrafter"/>
</dbReference>
<dbReference type="PANTHER" id="PTHR31713:SF96">
    <property type="entry name" value="OS02G0562300 PROTEIN"/>
    <property type="match status" value="1"/>
</dbReference>
<dbReference type="InterPro" id="IPR012416">
    <property type="entry name" value="CBP60"/>
</dbReference>
<name>A0A1C9ZPR0_9CHLO</name>
<organism evidence="1">
    <name type="scientific">Ulva partita</name>
    <dbReference type="NCBI Taxonomy" id="1605170"/>
    <lineage>
        <taxon>Eukaryota</taxon>
        <taxon>Viridiplantae</taxon>
        <taxon>Chlorophyta</taxon>
        <taxon>core chlorophytes</taxon>
        <taxon>Ulvophyceae</taxon>
        <taxon>OUU clade</taxon>
        <taxon>Ulvales</taxon>
        <taxon>Ulvaceae</taxon>
        <taxon>Ulva</taxon>
    </lineage>
</organism>
<gene>
    <name evidence="1" type="primary">00831f</name>
</gene>
<dbReference type="GO" id="GO:0005634">
    <property type="term" value="C:nucleus"/>
    <property type="evidence" value="ECO:0007669"/>
    <property type="project" value="TreeGrafter"/>
</dbReference>
<dbReference type="AlphaFoldDB" id="A0A1C9ZPR0"/>
<proteinExistence type="evidence at transcript level"/>
<dbReference type="GO" id="GO:0005516">
    <property type="term" value="F:calmodulin binding"/>
    <property type="evidence" value="ECO:0007669"/>
    <property type="project" value="InterPro"/>
</dbReference>